<dbReference type="Pfam" id="PF18117">
    <property type="entry name" value="EDS1_EP"/>
    <property type="match status" value="1"/>
</dbReference>
<dbReference type="InterPro" id="IPR041266">
    <property type="entry name" value="EDS1_EP"/>
</dbReference>
<dbReference type="Proteomes" id="UP000886595">
    <property type="component" value="Unassembled WGS sequence"/>
</dbReference>
<dbReference type="PANTHER" id="PTHR46898:SF3">
    <property type="entry name" value="FUNGAL LIPASE-LIKE DOMAIN-CONTAINING PROTEIN"/>
    <property type="match status" value="1"/>
</dbReference>
<feature type="domain" description="EDS1 EP" evidence="1">
    <location>
        <begin position="176"/>
        <end position="375"/>
    </location>
</feature>
<dbReference type="InterPro" id="IPR044603">
    <property type="entry name" value="SAG101-like"/>
</dbReference>
<sequence>MASSTLRKCLEQGKFVSKSGLVDKAWSKIPTHGNQVPGLDIKTYEEGIYTIVVFAAPSCRLDSAASTRLSGPEDQNPFHFLCSENVSSFSLHTPAYQLFVSAFQNNLVELKSKVVFNTFFEDYSEVLGRLVQPLAVETRLIVDDGIINRMAERAANKKLRFDPLIKLNHMKIEMMHLEKYKKKSTMGYYDRFKTNMKSPDSIVDVVTEKRKKELNDYWISLVKEVEKMPQSEKSLLKTRSLFAGHNYRRLVEPLDIAEYYLRGKREYRTTGRSRHYEMLEKWFKAENIKPTRWEGRDLSDLLTFDSCFWADVEEAMLVNNALRTQLVGREVLFEKLMMFEEYVWKMIEKREVSPEIFLEKSSFMKWWKEYKEIKGLHAPPTHFTEFMNNNKHESYGRAC</sequence>
<dbReference type="GO" id="GO:0052689">
    <property type="term" value="F:carboxylic ester hydrolase activity"/>
    <property type="evidence" value="ECO:0007669"/>
    <property type="project" value="InterPro"/>
</dbReference>
<dbReference type="EMBL" id="JAAMPC010000001">
    <property type="protein sequence ID" value="KAG2333909.1"/>
    <property type="molecule type" value="Genomic_DNA"/>
</dbReference>
<dbReference type="AlphaFoldDB" id="A0A8X8BCT7"/>
<organism evidence="2 3">
    <name type="scientific">Brassica carinata</name>
    <name type="common">Ethiopian mustard</name>
    <name type="synonym">Abyssinian cabbage</name>
    <dbReference type="NCBI Taxonomy" id="52824"/>
    <lineage>
        <taxon>Eukaryota</taxon>
        <taxon>Viridiplantae</taxon>
        <taxon>Streptophyta</taxon>
        <taxon>Embryophyta</taxon>
        <taxon>Tracheophyta</taxon>
        <taxon>Spermatophyta</taxon>
        <taxon>Magnoliopsida</taxon>
        <taxon>eudicotyledons</taxon>
        <taxon>Gunneridae</taxon>
        <taxon>Pentapetalae</taxon>
        <taxon>rosids</taxon>
        <taxon>malvids</taxon>
        <taxon>Brassicales</taxon>
        <taxon>Brassicaceae</taxon>
        <taxon>Brassiceae</taxon>
        <taxon>Brassica</taxon>
    </lineage>
</organism>
<proteinExistence type="predicted"/>
<evidence type="ECO:0000313" key="3">
    <source>
        <dbReference type="Proteomes" id="UP000886595"/>
    </source>
</evidence>
<comment type="caution">
    <text evidence="2">The sequence shown here is derived from an EMBL/GenBank/DDBJ whole genome shotgun (WGS) entry which is preliminary data.</text>
</comment>
<accession>A0A8X8BCT7</accession>
<evidence type="ECO:0000259" key="1">
    <source>
        <dbReference type="Pfam" id="PF18117"/>
    </source>
</evidence>
<name>A0A8X8BCT7_BRACI</name>
<keyword evidence="3" id="KW-1185">Reference proteome</keyword>
<gene>
    <name evidence="2" type="ORF">Bca52824_005089</name>
</gene>
<dbReference type="PANTHER" id="PTHR46898">
    <property type="entry name" value="SENESCENCE-ASSOCIATED CARBOXYLESTERASE 101"/>
    <property type="match status" value="1"/>
</dbReference>
<evidence type="ECO:0000313" key="2">
    <source>
        <dbReference type="EMBL" id="KAG2333909.1"/>
    </source>
</evidence>
<reference evidence="2 3" key="1">
    <citation type="submission" date="2020-02" db="EMBL/GenBank/DDBJ databases">
        <authorList>
            <person name="Ma Q."/>
            <person name="Huang Y."/>
            <person name="Song X."/>
            <person name="Pei D."/>
        </authorList>
    </citation>
    <scope>NUCLEOTIDE SEQUENCE [LARGE SCALE GENOMIC DNA]</scope>
    <source>
        <strain evidence="2">Sxm20200214</strain>
        <tissue evidence="2">Leaf</tissue>
    </source>
</reference>
<dbReference type="OrthoDB" id="438440at2759"/>
<protein>
    <recommendedName>
        <fullName evidence="1">EDS1 EP domain-containing protein</fullName>
    </recommendedName>
</protein>
<dbReference type="GO" id="GO:0006952">
    <property type="term" value="P:defense response"/>
    <property type="evidence" value="ECO:0007669"/>
    <property type="project" value="InterPro"/>
</dbReference>